<reference evidence="1 2" key="1">
    <citation type="journal article" date="2021" name="J. Hered.">
        <title>A chromosome-level genome assembly of the parasitoid wasp, Cotesia glomerata (Hymenoptera: Braconidae).</title>
        <authorList>
            <person name="Pinto B.J."/>
            <person name="Weis J.J."/>
            <person name="Gamble T."/>
            <person name="Ode P.J."/>
            <person name="Paul R."/>
            <person name="Zaspel J.M."/>
        </authorList>
    </citation>
    <scope>NUCLEOTIDE SEQUENCE [LARGE SCALE GENOMIC DNA]</scope>
    <source>
        <strain evidence="1">CgM1</strain>
    </source>
</reference>
<organism evidence="1 2">
    <name type="scientific">Cotesia glomerata</name>
    <name type="common">Lepidopteran parasitic wasp</name>
    <name type="synonym">Apanteles glomeratus</name>
    <dbReference type="NCBI Taxonomy" id="32391"/>
    <lineage>
        <taxon>Eukaryota</taxon>
        <taxon>Metazoa</taxon>
        <taxon>Ecdysozoa</taxon>
        <taxon>Arthropoda</taxon>
        <taxon>Hexapoda</taxon>
        <taxon>Insecta</taxon>
        <taxon>Pterygota</taxon>
        <taxon>Neoptera</taxon>
        <taxon>Endopterygota</taxon>
        <taxon>Hymenoptera</taxon>
        <taxon>Apocrita</taxon>
        <taxon>Ichneumonoidea</taxon>
        <taxon>Braconidae</taxon>
        <taxon>Microgastrinae</taxon>
        <taxon>Cotesia</taxon>
    </lineage>
</organism>
<keyword evidence="2" id="KW-1185">Reference proteome</keyword>
<protein>
    <submittedName>
        <fullName evidence="1">Uncharacterized protein</fullName>
    </submittedName>
</protein>
<sequence length="375" mass="42410">MAAVSEVTATRIVQSYVSSNSYYGYVPPINETTTTTTTTATKFNNNNNQYLYNSQQSKIYFNNTNSDERTYQSHQQQQNNENNGLAMETDDIDNHYNGDYKLHCQNNHYVIPEMVMRLDNNNKINTRSNRSNSVGDSGGRGIGDSVGFIYRINHSDADAAHLHNNNNNNNNNNIYNYNHNGMVNSMEIHRRNRKRNNYDHAGVDQGFSHGQLKKFRPGRREFSTTYQHIVDTRTEPLDGGNKRVYRNTRSCTGDIGSSAVHNEPTTHLAVSNSVCSIPIQSQVISFTCNNGNGNPSVLQSSGNSREIDLVQSYDIRVSARDNKTADKNSSVLPVTSANNNNIVDYETMLMETHGCLAYHLYRHQFLDINTFEAEF</sequence>
<evidence type="ECO:0000313" key="2">
    <source>
        <dbReference type="Proteomes" id="UP000826195"/>
    </source>
</evidence>
<accession>A0AAV7IK78</accession>
<proteinExistence type="predicted"/>
<name>A0AAV7IK78_COTGL</name>
<dbReference type="Proteomes" id="UP000826195">
    <property type="component" value="Unassembled WGS sequence"/>
</dbReference>
<comment type="caution">
    <text evidence="1">The sequence shown here is derived from an EMBL/GenBank/DDBJ whole genome shotgun (WGS) entry which is preliminary data.</text>
</comment>
<evidence type="ECO:0000313" key="1">
    <source>
        <dbReference type="EMBL" id="KAH0550854.1"/>
    </source>
</evidence>
<gene>
    <name evidence="1" type="ORF">KQX54_020990</name>
</gene>
<dbReference type="EMBL" id="JAHXZJ010001864">
    <property type="protein sequence ID" value="KAH0550854.1"/>
    <property type="molecule type" value="Genomic_DNA"/>
</dbReference>
<dbReference type="AlphaFoldDB" id="A0AAV7IK78"/>